<dbReference type="GO" id="GO:0004252">
    <property type="term" value="F:serine-type endopeptidase activity"/>
    <property type="evidence" value="ECO:0007669"/>
    <property type="project" value="InterPro"/>
</dbReference>
<dbReference type="AlphaFoldDB" id="G2KP63"/>
<proteinExistence type="predicted"/>
<evidence type="ECO:0000313" key="6">
    <source>
        <dbReference type="EMBL" id="AEP08571.1"/>
    </source>
</evidence>
<keyword evidence="1" id="KW-0645">Protease</keyword>
<dbReference type="HOGENOM" id="CLU_320740_0_0_5"/>
<organism evidence="6 7">
    <name type="scientific">Micavibrio aeruginosavorus (strain ARL-13)</name>
    <dbReference type="NCBI Taxonomy" id="856793"/>
    <lineage>
        <taxon>Bacteria</taxon>
        <taxon>Pseudomonadati</taxon>
        <taxon>Bdellovibrionota</taxon>
        <taxon>Bdellovibrionia</taxon>
        <taxon>Bdellovibrionales</taxon>
        <taxon>Pseudobdellovibrionaceae</taxon>
        <taxon>Micavibrio</taxon>
    </lineage>
</organism>
<feature type="signal peptide" evidence="5">
    <location>
        <begin position="1"/>
        <end position="29"/>
    </location>
</feature>
<dbReference type="RefSeq" id="WP_014101794.1">
    <property type="nucleotide sequence ID" value="NC_016026.1"/>
</dbReference>
<evidence type="ECO:0000256" key="4">
    <source>
        <dbReference type="SAM" id="MobiDB-lite"/>
    </source>
</evidence>
<protein>
    <recommendedName>
        <fullName evidence="8">Peptidase S8/S53 domain-containing protein</fullName>
    </recommendedName>
</protein>
<dbReference type="eggNOG" id="COG0666">
    <property type="taxonomic scope" value="Bacteria"/>
</dbReference>
<dbReference type="eggNOG" id="COG2067">
    <property type="taxonomic scope" value="Bacteria"/>
</dbReference>
<dbReference type="InterPro" id="IPR036852">
    <property type="entry name" value="Peptidase_S8/S53_dom_sf"/>
</dbReference>
<dbReference type="SUPFAM" id="SSF52743">
    <property type="entry name" value="Subtilisin-like"/>
    <property type="match status" value="1"/>
</dbReference>
<dbReference type="Proteomes" id="UP000009286">
    <property type="component" value="Chromosome"/>
</dbReference>
<name>G2KP63_MICAA</name>
<dbReference type="InterPro" id="IPR023828">
    <property type="entry name" value="Peptidase_S8_Ser-AS"/>
</dbReference>
<evidence type="ECO:0000256" key="5">
    <source>
        <dbReference type="SAM" id="SignalP"/>
    </source>
</evidence>
<keyword evidence="3" id="KW-0720">Serine protease</keyword>
<feature type="chain" id="PRO_5003432132" description="Peptidase S8/S53 domain-containing protein" evidence="5">
    <location>
        <begin position="30"/>
        <end position="904"/>
    </location>
</feature>
<dbReference type="Gene3D" id="1.25.40.20">
    <property type="entry name" value="Ankyrin repeat-containing domain"/>
    <property type="match status" value="1"/>
</dbReference>
<evidence type="ECO:0000256" key="2">
    <source>
        <dbReference type="ARBA" id="ARBA00022801"/>
    </source>
</evidence>
<reference evidence="6 7" key="1">
    <citation type="journal article" date="2011" name="BMC Genomics">
        <title>Genomic insights into an obligate epibiotic bacterial predator: Micavibrio aeruginosavorus ARL-13.</title>
        <authorList>
            <person name="Wang Z."/>
            <person name="Kadouri D."/>
            <person name="Wu M."/>
        </authorList>
    </citation>
    <scope>NUCLEOTIDE SEQUENCE [LARGE SCALE GENOMIC DNA]</scope>
    <source>
        <strain evidence="6 7">ARL-13</strain>
    </source>
</reference>
<dbReference type="GO" id="GO:0006508">
    <property type="term" value="P:proteolysis"/>
    <property type="evidence" value="ECO:0007669"/>
    <property type="project" value="UniProtKB-KW"/>
</dbReference>
<accession>G2KP63</accession>
<evidence type="ECO:0000313" key="7">
    <source>
        <dbReference type="Proteomes" id="UP000009286"/>
    </source>
</evidence>
<dbReference type="OrthoDB" id="198309at2"/>
<sequence length="904" mass="97991">MASAQKRARLLAAAGLGFATLLGAFNAAAISPISDNLDRPQTPEPTLQPQRTSPLSVVIDPLHQLNMDLAAEMRALGRLIEERTGSITNYNPATDDYIRINIDTIKSLLDRGANPNFRIEKGMRVGKTSVSSPMFAAIQLSAMMMTTEILDHILTKNPDLNAIDADGWSVMDYAVSNLQDAQLVSREKVEAALRIVQTLEARGLTLNDTRERLKGVEHRDYAATAKNLFGLSVLRDHGLVPDDVYKKIIIGSDAARDALLNTDNITPAILQEHGAKTPDFSGSRPGGPFQVTMTADNTLDSVAARFASVMGAIDLNHARTLIAQANDTPLAANQPVLIPLPPGREISVISVYSTGATFKLLAEGNAAHYYRPGASINTIAAELAAMNNLPLDTKLDAEQKILFPYTNDSHSHVKLIQPDPSAKRNPVDLFVIEGNPLPIKVEDSHHRDTYRIAAGTTYGINPAADLRRIHTIETLPIDYPSAQIPDALRALFSANTRNDSMDSPNNRIVFTHSMGTAVKESAANDARQARTANDRNVESIAMMLDPLNEAKPIIFNAAGNYWYSYGAGRYMQGYTLTHSPRSVLIGASAIAKTKNTAPGVKMHVMTHYSSYGADVCARVPNFRGDIMTGTSFSTPSTAAQYRQFAEWYGDRLSFEEIMAAGLMSADRDVLDVENIGKYTASLPPSLSTLNSVPALYTTNGGGLPRHERCGAGVLEPQSWHQALQNVLSLKAQFNLSANMVPHQRVTIKNAFTRSDANNVSEYTYRIPAPADMTLGKLTFLLPQFQNAHSDVVVRTPAGFEMLLPRTYTDVLSTFAFAYEDVKAGDVFELRTTQPLAPEAGIVFNGHAPGNSIAALRDYLRGHGTLPAPLKSMTMNSVTGDAQPVNIHKPLPDAPGAKPAFPGGF</sequence>
<gene>
    <name evidence="6" type="ordered locus">MICA_225</name>
</gene>
<dbReference type="PROSITE" id="PS00138">
    <property type="entry name" value="SUBTILASE_SER"/>
    <property type="match status" value="1"/>
</dbReference>
<dbReference type="SUPFAM" id="SSF48403">
    <property type="entry name" value="Ankyrin repeat"/>
    <property type="match status" value="1"/>
</dbReference>
<evidence type="ECO:0008006" key="8">
    <source>
        <dbReference type="Google" id="ProtNLM"/>
    </source>
</evidence>
<dbReference type="STRING" id="856793.MICA_225"/>
<dbReference type="Gene3D" id="3.40.50.200">
    <property type="entry name" value="Peptidase S8/S53 domain"/>
    <property type="match status" value="1"/>
</dbReference>
<dbReference type="InterPro" id="IPR036770">
    <property type="entry name" value="Ankyrin_rpt-contain_sf"/>
</dbReference>
<dbReference type="EMBL" id="CP002382">
    <property type="protein sequence ID" value="AEP08571.1"/>
    <property type="molecule type" value="Genomic_DNA"/>
</dbReference>
<feature type="region of interest" description="Disordered" evidence="4">
    <location>
        <begin position="880"/>
        <end position="904"/>
    </location>
</feature>
<evidence type="ECO:0000256" key="3">
    <source>
        <dbReference type="ARBA" id="ARBA00022825"/>
    </source>
</evidence>
<keyword evidence="7" id="KW-1185">Reference proteome</keyword>
<dbReference type="KEGG" id="mai:MICA_225"/>
<keyword evidence="2" id="KW-0378">Hydrolase</keyword>
<evidence type="ECO:0000256" key="1">
    <source>
        <dbReference type="ARBA" id="ARBA00022670"/>
    </source>
</evidence>
<keyword evidence="5" id="KW-0732">Signal</keyword>